<dbReference type="SUPFAM" id="SSF53649">
    <property type="entry name" value="Alkaline phosphatase-like"/>
    <property type="match status" value="1"/>
</dbReference>
<keyword evidence="6" id="KW-1185">Reference proteome</keyword>
<evidence type="ECO:0000256" key="3">
    <source>
        <dbReference type="SAM" id="SignalP"/>
    </source>
</evidence>
<reference evidence="5" key="1">
    <citation type="submission" date="2023-06" db="EMBL/GenBank/DDBJ databases">
        <title>Genomic of Parafulvivirga corallium.</title>
        <authorList>
            <person name="Wang G."/>
        </authorList>
    </citation>
    <scope>NUCLEOTIDE SEQUENCE</scope>
    <source>
        <strain evidence="5">BMA10</strain>
    </source>
</reference>
<dbReference type="Pfam" id="PF00884">
    <property type="entry name" value="Sulfatase"/>
    <property type="match status" value="1"/>
</dbReference>
<feature type="chain" id="PRO_5046942213" evidence="3">
    <location>
        <begin position="20"/>
        <end position="498"/>
    </location>
</feature>
<dbReference type="PROSITE" id="PS51318">
    <property type="entry name" value="TAT"/>
    <property type="match status" value="1"/>
</dbReference>
<name>A0ABT8KNW1_9BACT</name>
<evidence type="ECO:0000259" key="4">
    <source>
        <dbReference type="Pfam" id="PF00884"/>
    </source>
</evidence>
<protein>
    <submittedName>
        <fullName evidence="5">Sulfatase</fullName>
    </submittedName>
</protein>
<gene>
    <name evidence="5" type="ORF">QQ008_12135</name>
</gene>
<dbReference type="CDD" id="cd16034">
    <property type="entry name" value="sulfatase_like"/>
    <property type="match status" value="1"/>
</dbReference>
<dbReference type="EMBL" id="JAUJEA010000004">
    <property type="protein sequence ID" value="MDN5202123.1"/>
    <property type="molecule type" value="Genomic_DNA"/>
</dbReference>
<dbReference type="Gene3D" id="3.30.1120.10">
    <property type="match status" value="1"/>
</dbReference>
<organism evidence="5 6">
    <name type="scientific">Splendidivirga corallicola</name>
    <dbReference type="NCBI Taxonomy" id="3051826"/>
    <lineage>
        <taxon>Bacteria</taxon>
        <taxon>Pseudomonadati</taxon>
        <taxon>Bacteroidota</taxon>
        <taxon>Cytophagia</taxon>
        <taxon>Cytophagales</taxon>
        <taxon>Splendidivirgaceae</taxon>
        <taxon>Splendidivirga</taxon>
    </lineage>
</organism>
<accession>A0ABT8KNW1</accession>
<evidence type="ECO:0000256" key="2">
    <source>
        <dbReference type="ARBA" id="ARBA00022801"/>
    </source>
</evidence>
<proteinExistence type="inferred from homology"/>
<comment type="caution">
    <text evidence="5">The sequence shown here is derived from an EMBL/GenBank/DDBJ whole genome shotgun (WGS) entry which is preliminary data.</text>
</comment>
<dbReference type="InterPro" id="IPR006311">
    <property type="entry name" value="TAT_signal"/>
</dbReference>
<dbReference type="Gene3D" id="3.40.720.10">
    <property type="entry name" value="Alkaline Phosphatase, subunit A"/>
    <property type="match status" value="1"/>
</dbReference>
<keyword evidence="2" id="KW-0378">Hydrolase</keyword>
<feature type="signal peptide" evidence="3">
    <location>
        <begin position="1"/>
        <end position="19"/>
    </location>
</feature>
<dbReference type="PANTHER" id="PTHR42693">
    <property type="entry name" value="ARYLSULFATASE FAMILY MEMBER"/>
    <property type="match status" value="1"/>
</dbReference>
<dbReference type="PANTHER" id="PTHR42693:SF53">
    <property type="entry name" value="ENDO-4-O-SULFATASE"/>
    <property type="match status" value="1"/>
</dbReference>
<dbReference type="PROSITE" id="PS51257">
    <property type="entry name" value="PROKAR_LIPOPROTEIN"/>
    <property type="match status" value="1"/>
</dbReference>
<dbReference type="RefSeq" id="WP_346752149.1">
    <property type="nucleotide sequence ID" value="NZ_JAUJEA010000004.1"/>
</dbReference>
<dbReference type="InterPro" id="IPR000917">
    <property type="entry name" value="Sulfatase_N"/>
</dbReference>
<feature type="domain" description="Sulfatase N-terminal" evidence="4">
    <location>
        <begin position="47"/>
        <end position="382"/>
    </location>
</feature>
<evidence type="ECO:0000313" key="6">
    <source>
        <dbReference type="Proteomes" id="UP001172082"/>
    </source>
</evidence>
<keyword evidence="3" id="KW-0732">Signal</keyword>
<dbReference type="Proteomes" id="UP001172082">
    <property type="component" value="Unassembled WGS sequence"/>
</dbReference>
<evidence type="ECO:0000256" key="1">
    <source>
        <dbReference type="ARBA" id="ARBA00008779"/>
    </source>
</evidence>
<dbReference type="InterPro" id="IPR050738">
    <property type="entry name" value="Sulfatase"/>
</dbReference>
<evidence type="ECO:0000313" key="5">
    <source>
        <dbReference type="EMBL" id="MDN5202123.1"/>
    </source>
</evidence>
<dbReference type="InterPro" id="IPR017850">
    <property type="entry name" value="Alkaline_phosphatase_core_sf"/>
</dbReference>
<comment type="similarity">
    <text evidence="1">Belongs to the sulfatase family.</text>
</comment>
<sequence>MNKKIIPRRTFIKSSALLGAVSVFGTGCMNVSNSKAEKTGEGNRKGPNMVFVFPDQMRRHAMGFMKQDPVITPVLDDFSKESIVFTHATSTHPLCSPYRGSLFTGLYPHQSGLTTNCHSTRKDVYLRREAITLTDILAKNGYDVGYIGKWHLKTPDEGKGYKGPWIPREDRHGINFWYSWSDKHQNNFNPSYWKNDAQQHELIVPGRIWSAIHETDVAVDYIHNRNHEYRDDNNPFVLFVSWNPPHDPYTKDDVPEKYYDQYGDATSRELLNRDNVIYSKKTERAAKHARGYFASVTGIDDQFGRILQALRAANLEENTLVVFTSDHGEMLGSHELMTKNQFYEESFGIPMLMRWKGNLIPRMDDLLIGTPDLMPTLLSLLGLENGIPDNIPGKDLSKAVLNKKDAHRPEIARYYNASNNARGLRTHDMTCFFERNNNKSNDFLFNLKEDPYQMNNLAEEMPHVLKEFGIETRDWLNSVKDDFSNYKKERSYLNTIPT</sequence>